<dbReference type="Gene3D" id="1.20.1280.50">
    <property type="match status" value="1"/>
</dbReference>
<sequence length="371" mass="42243">MSTNPSTSTSATSTPSATILDLPAEVKLMVLSHLPANQVQQCRRLCSDFKALIDADDNKTALHQPFLDRGATEQESFVDFFLTTECEESLLSYLFHWIARRGIWRSIERNAHIAHSAAKQWALHVSSTFRDKFAPDPMHFDAQMVYNFLGRIAYALSQAYMDTHFPAFLEAEDTDDTETHKMCDVSSLEKFYEVIDGSLYQADLDYLINELDLPLSRAQLGQWYEEIKAKQEPRASSSSASSNDNDNDTLTTLISIPRGPFPLLAIPPYVLTDFEYWYQLNEEDLEFDNSDTYSDCASDVFPLETHRIPGRCTAKHLSRVLGGWPCEELYPHWTWCVKSKWTDELIGSALGEGKELTEMQRAAVIEELYVF</sequence>
<gene>
    <name evidence="2" type="ORF">CBER1_06965</name>
</gene>
<evidence type="ECO:0000259" key="1">
    <source>
        <dbReference type="PROSITE" id="PS50181"/>
    </source>
</evidence>
<dbReference type="OrthoDB" id="1107553at2759"/>
<protein>
    <recommendedName>
        <fullName evidence="1">F-box domain-containing protein</fullName>
    </recommendedName>
</protein>
<dbReference type="Pfam" id="PF00646">
    <property type="entry name" value="F-box"/>
    <property type="match status" value="1"/>
</dbReference>
<evidence type="ECO:0000313" key="2">
    <source>
        <dbReference type="EMBL" id="PPJ50381.1"/>
    </source>
</evidence>
<dbReference type="EMBL" id="PNEN01001786">
    <property type="protein sequence ID" value="PPJ50381.1"/>
    <property type="molecule type" value="Genomic_DNA"/>
</dbReference>
<proteinExistence type="predicted"/>
<reference evidence="3" key="1">
    <citation type="journal article" date="2017" name="bioRxiv">
        <title>Conservation of a gene cluster reveals novel cercosporin biosynthetic mechanisms and extends production to the genus Colletotrichum.</title>
        <authorList>
            <person name="de Jonge R."/>
            <person name="Ebert M.K."/>
            <person name="Huitt-Roehl C.R."/>
            <person name="Pal P."/>
            <person name="Suttle J.C."/>
            <person name="Spanner R.E."/>
            <person name="Neubauer J.D."/>
            <person name="Jurick W.M.II."/>
            <person name="Stott K.A."/>
            <person name="Secor G.A."/>
            <person name="Thomma B.P.H.J."/>
            <person name="Van de Peer Y."/>
            <person name="Townsend C.A."/>
            <person name="Bolton M.D."/>
        </authorList>
    </citation>
    <scope>NUCLEOTIDE SEQUENCE [LARGE SCALE GENOMIC DNA]</scope>
    <source>
        <strain evidence="3">CBS538.71</strain>
    </source>
</reference>
<name>A0A2S6BSC7_9PEZI</name>
<dbReference type="AlphaFoldDB" id="A0A2S6BSC7"/>
<evidence type="ECO:0000313" key="3">
    <source>
        <dbReference type="Proteomes" id="UP000237631"/>
    </source>
</evidence>
<accession>A0A2S6BSC7</accession>
<dbReference type="Proteomes" id="UP000237631">
    <property type="component" value="Unassembled WGS sequence"/>
</dbReference>
<dbReference type="InterPro" id="IPR036047">
    <property type="entry name" value="F-box-like_dom_sf"/>
</dbReference>
<dbReference type="InterPro" id="IPR001810">
    <property type="entry name" value="F-box_dom"/>
</dbReference>
<feature type="domain" description="F-box" evidence="1">
    <location>
        <begin position="16"/>
        <end position="62"/>
    </location>
</feature>
<keyword evidence="3" id="KW-1185">Reference proteome</keyword>
<dbReference type="PROSITE" id="PS50181">
    <property type="entry name" value="FBOX"/>
    <property type="match status" value="1"/>
</dbReference>
<organism evidence="2 3">
    <name type="scientific">Cercospora berteroae</name>
    <dbReference type="NCBI Taxonomy" id="357750"/>
    <lineage>
        <taxon>Eukaryota</taxon>
        <taxon>Fungi</taxon>
        <taxon>Dikarya</taxon>
        <taxon>Ascomycota</taxon>
        <taxon>Pezizomycotina</taxon>
        <taxon>Dothideomycetes</taxon>
        <taxon>Dothideomycetidae</taxon>
        <taxon>Mycosphaerellales</taxon>
        <taxon>Mycosphaerellaceae</taxon>
        <taxon>Cercospora</taxon>
    </lineage>
</organism>
<dbReference type="SUPFAM" id="SSF81383">
    <property type="entry name" value="F-box domain"/>
    <property type="match status" value="1"/>
</dbReference>
<comment type="caution">
    <text evidence="2">The sequence shown here is derived from an EMBL/GenBank/DDBJ whole genome shotgun (WGS) entry which is preliminary data.</text>
</comment>